<dbReference type="AlphaFoldDB" id="A0A1U7NJ04"/>
<organism evidence="1 2">
    <name type="scientific">Ileibacterium valens</name>
    <dbReference type="NCBI Taxonomy" id="1862668"/>
    <lineage>
        <taxon>Bacteria</taxon>
        <taxon>Bacillati</taxon>
        <taxon>Bacillota</taxon>
        <taxon>Erysipelotrichia</taxon>
        <taxon>Erysipelotrichales</taxon>
        <taxon>Erysipelotrichaceae</taxon>
        <taxon>Ileibacterium</taxon>
    </lineage>
</organism>
<proteinExistence type="predicted"/>
<evidence type="ECO:0000313" key="2">
    <source>
        <dbReference type="Proteomes" id="UP000186341"/>
    </source>
</evidence>
<gene>
    <name evidence="1" type="ORF">BO222_00905</name>
</gene>
<protein>
    <submittedName>
        <fullName evidence="1">Uncharacterized protein</fullName>
    </submittedName>
</protein>
<evidence type="ECO:0000313" key="1">
    <source>
        <dbReference type="EMBL" id="OLU42930.1"/>
    </source>
</evidence>
<keyword evidence="2" id="KW-1185">Reference proteome</keyword>
<reference evidence="1 2" key="1">
    <citation type="submission" date="2016-11" db="EMBL/GenBank/DDBJ databases">
        <title>Description of two novel members of the family Erysipelotrichaceae: Ileibacterium lipovorans gen. nov., sp. nov. and Dubosiella newyorkensis, gen. nov., sp. nov.</title>
        <authorList>
            <person name="Cox L.M."/>
            <person name="Sohn J."/>
            <person name="Tyrrell K.L."/>
            <person name="Citron D.M."/>
            <person name="Lawson P.A."/>
            <person name="Patel N.B."/>
            <person name="Iizumi T."/>
            <person name="Perez-Perez G.I."/>
            <person name="Goldstein E.J."/>
            <person name="Blaser M.J."/>
        </authorList>
    </citation>
    <scope>NUCLEOTIDE SEQUENCE [LARGE SCALE GENOMIC DNA]</scope>
    <source>
        <strain evidence="1 2">NYU-BL-A3</strain>
    </source>
</reference>
<sequence>MNEQGGNKVNINHSAYFVMEDDHLKGAVKFRLIFHQRDLQPLFLCFLSDSILFYDVFFRSSQFLNALKRAKTQKDCL</sequence>
<comment type="caution">
    <text evidence="1">The sequence shown here is derived from an EMBL/GenBank/DDBJ whole genome shotgun (WGS) entry which is preliminary data.</text>
</comment>
<dbReference type="EMBL" id="MPJW01000032">
    <property type="protein sequence ID" value="OLU42930.1"/>
    <property type="molecule type" value="Genomic_DNA"/>
</dbReference>
<dbReference type="Proteomes" id="UP000186341">
    <property type="component" value="Unassembled WGS sequence"/>
</dbReference>
<name>A0A1U7NJ04_9FIRM</name>
<accession>A0A1U7NJ04</accession>